<proteinExistence type="predicted"/>
<dbReference type="EMBL" id="JAFBBU010000001">
    <property type="protein sequence ID" value="MBM7472130.1"/>
    <property type="molecule type" value="Genomic_DNA"/>
</dbReference>
<dbReference type="Proteomes" id="UP000776164">
    <property type="component" value="Unassembled WGS sequence"/>
</dbReference>
<gene>
    <name evidence="1" type="ORF">JOE66_001764</name>
</gene>
<protein>
    <submittedName>
        <fullName evidence="1">Metal-sulfur cluster biosynthetic enzyme</fullName>
    </submittedName>
</protein>
<name>A0ABS2L5X0_9MICO</name>
<reference evidence="1 2" key="1">
    <citation type="submission" date="2021-01" db="EMBL/GenBank/DDBJ databases">
        <title>Sequencing the genomes of 1000 actinobacteria strains.</title>
        <authorList>
            <person name="Klenk H.-P."/>
        </authorList>
    </citation>
    <scope>NUCLEOTIDE SEQUENCE [LARGE SCALE GENOMIC DNA]</scope>
    <source>
        <strain evidence="1 2">DSM 13057</strain>
    </source>
</reference>
<sequence length="63" mass="6828">MADERSTDCMVDGCQALPDDEVTIDLYGLRMVYAICSEHAQDVRWGAPIEQDAASNRGLVGPA</sequence>
<accession>A0ABS2L5X0</accession>
<organism evidence="1 2">
    <name type="scientific">Subtercola frigoramans</name>
    <dbReference type="NCBI Taxonomy" id="120298"/>
    <lineage>
        <taxon>Bacteria</taxon>
        <taxon>Bacillati</taxon>
        <taxon>Actinomycetota</taxon>
        <taxon>Actinomycetes</taxon>
        <taxon>Micrococcales</taxon>
        <taxon>Microbacteriaceae</taxon>
        <taxon>Subtercola</taxon>
    </lineage>
</organism>
<dbReference type="RefSeq" id="WP_205108629.1">
    <property type="nucleotide sequence ID" value="NZ_BAAAHT010000013.1"/>
</dbReference>
<evidence type="ECO:0000313" key="2">
    <source>
        <dbReference type="Proteomes" id="UP000776164"/>
    </source>
</evidence>
<evidence type="ECO:0000313" key="1">
    <source>
        <dbReference type="EMBL" id="MBM7472130.1"/>
    </source>
</evidence>
<keyword evidence="2" id="KW-1185">Reference proteome</keyword>
<comment type="caution">
    <text evidence="1">The sequence shown here is derived from an EMBL/GenBank/DDBJ whole genome shotgun (WGS) entry which is preliminary data.</text>
</comment>